<dbReference type="Proteomes" id="UP000823891">
    <property type="component" value="Unassembled WGS sequence"/>
</dbReference>
<keyword evidence="3 5" id="KW-1133">Transmembrane helix</keyword>
<dbReference type="AlphaFoldDB" id="A0A9D2NCX8"/>
<feature type="transmembrane region" description="Helical" evidence="5">
    <location>
        <begin position="69"/>
        <end position="90"/>
    </location>
</feature>
<reference evidence="7" key="1">
    <citation type="journal article" date="2021" name="PeerJ">
        <title>Extensive microbial diversity within the chicken gut microbiome revealed by metagenomics and culture.</title>
        <authorList>
            <person name="Gilroy R."/>
            <person name="Ravi A."/>
            <person name="Getino M."/>
            <person name="Pursley I."/>
            <person name="Horton D.L."/>
            <person name="Alikhan N.F."/>
            <person name="Baker D."/>
            <person name="Gharbi K."/>
            <person name="Hall N."/>
            <person name="Watson M."/>
            <person name="Adriaenssens E.M."/>
            <person name="Foster-Nyarko E."/>
            <person name="Jarju S."/>
            <person name="Secka A."/>
            <person name="Antonio M."/>
            <person name="Oren A."/>
            <person name="Chaudhuri R.R."/>
            <person name="La Ragione R."/>
            <person name="Hildebrand F."/>
            <person name="Pallen M.J."/>
        </authorList>
    </citation>
    <scope>NUCLEOTIDE SEQUENCE</scope>
    <source>
        <strain evidence="7">USAMLcec2-132</strain>
    </source>
</reference>
<organism evidence="7 8">
    <name type="scientific">Candidatus Eisenbergiella merdavium</name>
    <dbReference type="NCBI Taxonomy" id="2838551"/>
    <lineage>
        <taxon>Bacteria</taxon>
        <taxon>Bacillati</taxon>
        <taxon>Bacillota</taxon>
        <taxon>Clostridia</taxon>
        <taxon>Lachnospirales</taxon>
        <taxon>Lachnospiraceae</taxon>
        <taxon>Eisenbergiella</taxon>
    </lineage>
</organism>
<evidence type="ECO:0000313" key="7">
    <source>
        <dbReference type="EMBL" id="HJC22758.1"/>
    </source>
</evidence>
<feature type="domain" description="ABC transmembrane type-1" evidence="6">
    <location>
        <begin position="42"/>
        <end position="261"/>
    </location>
</feature>
<evidence type="ECO:0000256" key="4">
    <source>
        <dbReference type="ARBA" id="ARBA00023136"/>
    </source>
</evidence>
<evidence type="ECO:0000256" key="1">
    <source>
        <dbReference type="ARBA" id="ARBA00004651"/>
    </source>
</evidence>
<accession>A0A9D2NCX8</accession>
<dbReference type="PROSITE" id="PS50929">
    <property type="entry name" value="ABC_TM1F"/>
    <property type="match status" value="1"/>
</dbReference>
<sequence length="261" mass="28996">MKSRTGYREAFSFLLRLCRPMGREQKIYWLGCLFESLEMLNTLMIPFVFQQMIQIVSGAGENGAGNMGIVLLLLAAVLLITPLISLGSYLHQKSATHGKNNMRTLLFSHIQRLPVAELQKRDMGETVTLLGSDVDKAYGLLHGIGMPSCCQFLLIFPVTAVILLCYCPPVAVLAVPVSLATVCISAVFNPRVSRLGQEAQKEMGASAGPLIELIQGYPVVRMFAGYARLTERFTEICRSIFRKRVHYRTINGIVDGFLNFF</sequence>
<reference evidence="7" key="2">
    <citation type="submission" date="2021-04" db="EMBL/GenBank/DDBJ databases">
        <authorList>
            <person name="Gilroy R."/>
        </authorList>
    </citation>
    <scope>NUCLEOTIDE SEQUENCE</scope>
    <source>
        <strain evidence="7">USAMLcec2-132</strain>
    </source>
</reference>
<dbReference type="PANTHER" id="PTHR43394:SF1">
    <property type="entry name" value="ATP-BINDING CASSETTE SUB-FAMILY B MEMBER 10, MITOCHONDRIAL"/>
    <property type="match status" value="1"/>
</dbReference>
<dbReference type="EMBL" id="DWWS01000016">
    <property type="protein sequence ID" value="HJC22758.1"/>
    <property type="molecule type" value="Genomic_DNA"/>
</dbReference>
<gene>
    <name evidence="7" type="ORF">H9761_03535</name>
</gene>
<proteinExistence type="predicted"/>
<keyword evidence="2 5" id="KW-0812">Transmembrane</keyword>
<feature type="transmembrane region" description="Helical" evidence="5">
    <location>
        <begin position="27"/>
        <end position="49"/>
    </location>
</feature>
<dbReference type="InterPro" id="IPR039421">
    <property type="entry name" value="Type_1_exporter"/>
</dbReference>
<dbReference type="GO" id="GO:0005886">
    <property type="term" value="C:plasma membrane"/>
    <property type="evidence" value="ECO:0007669"/>
    <property type="project" value="UniProtKB-SubCell"/>
</dbReference>
<feature type="transmembrane region" description="Helical" evidence="5">
    <location>
        <begin position="140"/>
        <end position="164"/>
    </location>
</feature>
<comment type="caution">
    <text evidence="7">The sequence shown here is derived from an EMBL/GenBank/DDBJ whole genome shotgun (WGS) entry which is preliminary data.</text>
</comment>
<dbReference type="GO" id="GO:0005524">
    <property type="term" value="F:ATP binding"/>
    <property type="evidence" value="ECO:0007669"/>
    <property type="project" value="InterPro"/>
</dbReference>
<evidence type="ECO:0000259" key="6">
    <source>
        <dbReference type="PROSITE" id="PS50929"/>
    </source>
</evidence>
<protein>
    <recommendedName>
        <fullName evidence="6">ABC transmembrane type-1 domain-containing protein</fullName>
    </recommendedName>
</protein>
<dbReference type="GO" id="GO:0015421">
    <property type="term" value="F:ABC-type oligopeptide transporter activity"/>
    <property type="evidence" value="ECO:0007669"/>
    <property type="project" value="TreeGrafter"/>
</dbReference>
<dbReference type="Gene3D" id="1.20.1560.10">
    <property type="entry name" value="ABC transporter type 1, transmembrane domain"/>
    <property type="match status" value="1"/>
</dbReference>
<evidence type="ECO:0000256" key="3">
    <source>
        <dbReference type="ARBA" id="ARBA00022989"/>
    </source>
</evidence>
<evidence type="ECO:0000313" key="8">
    <source>
        <dbReference type="Proteomes" id="UP000823891"/>
    </source>
</evidence>
<comment type="subcellular location">
    <subcellularLocation>
        <location evidence="1">Cell membrane</location>
        <topology evidence="1">Multi-pass membrane protein</topology>
    </subcellularLocation>
</comment>
<dbReference type="InterPro" id="IPR011527">
    <property type="entry name" value="ABC1_TM_dom"/>
</dbReference>
<name>A0A9D2NCX8_9FIRM</name>
<keyword evidence="4 5" id="KW-0472">Membrane</keyword>
<dbReference type="PANTHER" id="PTHR43394">
    <property type="entry name" value="ATP-DEPENDENT PERMEASE MDL1, MITOCHONDRIAL"/>
    <property type="match status" value="1"/>
</dbReference>
<dbReference type="InterPro" id="IPR036640">
    <property type="entry name" value="ABC1_TM_sf"/>
</dbReference>
<dbReference type="SUPFAM" id="SSF90123">
    <property type="entry name" value="ABC transporter transmembrane region"/>
    <property type="match status" value="1"/>
</dbReference>
<dbReference type="Pfam" id="PF00664">
    <property type="entry name" value="ABC_membrane"/>
    <property type="match status" value="1"/>
</dbReference>
<evidence type="ECO:0000256" key="2">
    <source>
        <dbReference type="ARBA" id="ARBA00022692"/>
    </source>
</evidence>
<evidence type="ECO:0000256" key="5">
    <source>
        <dbReference type="SAM" id="Phobius"/>
    </source>
</evidence>